<dbReference type="SUPFAM" id="SSF46626">
    <property type="entry name" value="Cytochrome c"/>
    <property type="match status" value="1"/>
</dbReference>
<name>A0A1D7QLQ9_9SPHI</name>
<dbReference type="KEGG" id="psty:BFS30_21710"/>
<dbReference type="AlphaFoldDB" id="A0A1D7QLQ9"/>
<dbReference type="PROSITE" id="PS51007">
    <property type="entry name" value="CYTC"/>
    <property type="match status" value="1"/>
</dbReference>
<evidence type="ECO:0000256" key="1">
    <source>
        <dbReference type="ARBA" id="ARBA00022617"/>
    </source>
</evidence>
<keyword evidence="2 4" id="KW-0479">Metal-binding</keyword>
<gene>
    <name evidence="6" type="ORF">BFS30_21710</name>
</gene>
<dbReference type="GO" id="GO:0020037">
    <property type="term" value="F:heme binding"/>
    <property type="evidence" value="ECO:0007669"/>
    <property type="project" value="InterPro"/>
</dbReference>
<dbReference type="OrthoDB" id="708774at2"/>
<dbReference type="Gene3D" id="1.10.760.10">
    <property type="entry name" value="Cytochrome c-like domain"/>
    <property type="match status" value="1"/>
</dbReference>
<reference evidence="6 7" key="1">
    <citation type="submission" date="2016-08" db="EMBL/GenBank/DDBJ databases">
        <authorList>
            <person name="Seilhamer J.J."/>
        </authorList>
    </citation>
    <scope>NUCLEOTIDE SEQUENCE [LARGE SCALE GENOMIC DNA]</scope>
    <source>
        <strain evidence="6 7">DX4</strain>
    </source>
</reference>
<dbReference type="Proteomes" id="UP000094313">
    <property type="component" value="Chromosome"/>
</dbReference>
<evidence type="ECO:0000256" key="4">
    <source>
        <dbReference type="PROSITE-ProRule" id="PRU00433"/>
    </source>
</evidence>
<dbReference type="EMBL" id="CP017141">
    <property type="protein sequence ID" value="AOM79543.1"/>
    <property type="molecule type" value="Genomic_DNA"/>
</dbReference>
<organism evidence="6 7">
    <name type="scientific">Pedobacter steynii</name>
    <dbReference type="NCBI Taxonomy" id="430522"/>
    <lineage>
        <taxon>Bacteria</taxon>
        <taxon>Pseudomonadati</taxon>
        <taxon>Bacteroidota</taxon>
        <taxon>Sphingobacteriia</taxon>
        <taxon>Sphingobacteriales</taxon>
        <taxon>Sphingobacteriaceae</taxon>
        <taxon>Pedobacter</taxon>
    </lineage>
</organism>
<evidence type="ECO:0000313" key="7">
    <source>
        <dbReference type="Proteomes" id="UP000094313"/>
    </source>
</evidence>
<sequence>MQIKFKTAWRTQVPVYLALTLIYLLLFSCSKRQAAEMVPTPAPPEEPGTSVTYNNFAKALFQTKCAGCHSAGRGAAAVWTLNGLSSITSNKTRIQQAVLVNKSMPMGGTLSAAELKSLQEWFDNNMPE</sequence>
<dbReference type="RefSeq" id="WP_069381205.1">
    <property type="nucleotide sequence ID" value="NZ_CP017141.1"/>
</dbReference>
<dbReference type="GO" id="GO:0009055">
    <property type="term" value="F:electron transfer activity"/>
    <property type="evidence" value="ECO:0007669"/>
    <property type="project" value="InterPro"/>
</dbReference>
<protein>
    <recommendedName>
        <fullName evidence="5">Cytochrome c domain-containing protein</fullName>
    </recommendedName>
</protein>
<keyword evidence="3 4" id="KW-0408">Iron</keyword>
<dbReference type="InterPro" id="IPR009056">
    <property type="entry name" value="Cyt_c-like_dom"/>
</dbReference>
<keyword evidence="1 4" id="KW-0349">Heme</keyword>
<dbReference type="InterPro" id="IPR036909">
    <property type="entry name" value="Cyt_c-like_dom_sf"/>
</dbReference>
<evidence type="ECO:0000256" key="2">
    <source>
        <dbReference type="ARBA" id="ARBA00022723"/>
    </source>
</evidence>
<proteinExistence type="predicted"/>
<accession>A0A1D7QLQ9</accession>
<evidence type="ECO:0000313" key="6">
    <source>
        <dbReference type="EMBL" id="AOM79543.1"/>
    </source>
</evidence>
<feature type="domain" description="Cytochrome c" evidence="5">
    <location>
        <begin position="52"/>
        <end position="126"/>
    </location>
</feature>
<keyword evidence="7" id="KW-1185">Reference proteome</keyword>
<dbReference type="GO" id="GO:0046872">
    <property type="term" value="F:metal ion binding"/>
    <property type="evidence" value="ECO:0007669"/>
    <property type="project" value="UniProtKB-KW"/>
</dbReference>
<dbReference type="PROSITE" id="PS51257">
    <property type="entry name" value="PROKAR_LIPOPROTEIN"/>
    <property type="match status" value="1"/>
</dbReference>
<evidence type="ECO:0000256" key="3">
    <source>
        <dbReference type="ARBA" id="ARBA00023004"/>
    </source>
</evidence>
<evidence type="ECO:0000259" key="5">
    <source>
        <dbReference type="PROSITE" id="PS51007"/>
    </source>
</evidence>